<feature type="signal peptide" evidence="13">
    <location>
        <begin position="1"/>
        <end position="19"/>
    </location>
</feature>
<evidence type="ECO:0000256" key="13">
    <source>
        <dbReference type="SAM" id="SignalP"/>
    </source>
</evidence>
<feature type="domain" description="EF-hand" evidence="14">
    <location>
        <begin position="273"/>
        <end position="308"/>
    </location>
</feature>
<evidence type="ECO:0000256" key="6">
    <source>
        <dbReference type="ARBA" id="ARBA00022837"/>
    </source>
</evidence>
<dbReference type="GO" id="GO:0015031">
    <property type="term" value="P:protein transport"/>
    <property type="evidence" value="ECO:0007669"/>
    <property type="project" value="UniProtKB-ARBA"/>
</dbReference>
<feature type="region of interest" description="Disordered" evidence="12">
    <location>
        <begin position="29"/>
        <end position="57"/>
    </location>
</feature>
<evidence type="ECO:0000256" key="10">
    <source>
        <dbReference type="ARBA" id="ARBA00063143"/>
    </source>
</evidence>
<keyword evidence="8" id="KW-0143">Chaperone</keyword>
<dbReference type="PANTHER" id="PTHR10827">
    <property type="entry name" value="RETICULOCALBIN"/>
    <property type="match status" value="1"/>
</dbReference>
<dbReference type="SMART" id="SM00054">
    <property type="entry name" value="EFh"/>
    <property type="match status" value="4"/>
</dbReference>
<dbReference type="GO" id="GO:0005788">
    <property type="term" value="C:endoplasmic reticulum lumen"/>
    <property type="evidence" value="ECO:0007669"/>
    <property type="project" value="UniProtKB-SubCell"/>
</dbReference>
<reference evidence="15" key="2">
    <citation type="journal article" date="2018" name="Biosci. Biotechnol. Biochem.">
        <title>Polysaccharide hydrolase of the hadal zone amphipods Hirondellea gigas.</title>
        <authorList>
            <person name="Kobayashi H."/>
            <person name="Nagahama T."/>
            <person name="Arai W."/>
            <person name="Sasagawa Y."/>
            <person name="Umeda M."/>
            <person name="Hayashi T."/>
            <person name="Nikaido I."/>
            <person name="Watanabe H."/>
            <person name="Oguri K."/>
            <person name="Kitazato H."/>
            <person name="Fujioka K."/>
            <person name="Kido Y."/>
            <person name="Takami H."/>
        </authorList>
    </citation>
    <scope>NUCLEOTIDE SEQUENCE</scope>
    <source>
        <tissue evidence="15">Whole body</tissue>
    </source>
</reference>
<dbReference type="SUPFAM" id="SSF47473">
    <property type="entry name" value="EF-hand"/>
    <property type="match status" value="2"/>
</dbReference>
<name>A0A2P2ICV1_9CRUS</name>
<feature type="chain" id="PRO_5033317019" description="Reticulocalbin-3" evidence="13">
    <location>
        <begin position="20"/>
        <end position="327"/>
    </location>
</feature>
<sequence>MMWLLLVCTMVAAVGPVLPHNIDKALHRERESDGSFASRADEHSAGGPHDSDFDHESILGSSKDAEEFDHLPAEESKERLELLLIKMDTNADKIIDSKEMYNWIMRSFKMLSKEESSERFEDTDEDGDSFVTWQEHLKETYGIEHPDDVGHQNMDQGKDTTRMMAEDRQLFTAADKDGDEKLNEHEFLAFSHPEEDETMVPLLVDHAMQEKDTNQDNKISFTEYIAGQQGVEHDDEGLLAEKDRFDEDYDKNMDGELDLVEVRHWIVPDNQETATSETEHLFANADDDEDGVLSFDEVLSHHDLFVGSEVTDYGDHLHNLDRFDDEL</sequence>
<dbReference type="InterPro" id="IPR002048">
    <property type="entry name" value="EF_hand_dom"/>
</dbReference>
<evidence type="ECO:0000313" key="16">
    <source>
        <dbReference type="EMBL" id="LAC26434.1"/>
    </source>
</evidence>
<reference evidence="16" key="1">
    <citation type="submission" date="2017-11" db="EMBL/GenBank/DDBJ databases">
        <title>The sensing device of the deep-sea amphipod.</title>
        <authorList>
            <person name="Kobayashi H."/>
            <person name="Nagahama T."/>
            <person name="Arai W."/>
            <person name="Sasagawa Y."/>
            <person name="Umeda M."/>
            <person name="Hayashi T."/>
            <person name="Nikaido I."/>
            <person name="Watanabe H."/>
            <person name="Oguri K."/>
            <person name="Kitazato H."/>
            <person name="Fujioka K."/>
            <person name="Kido Y."/>
            <person name="Takami H."/>
        </authorList>
    </citation>
    <scope>NUCLEOTIDE SEQUENCE</scope>
    <source>
        <tissue evidence="16">Whole body</tissue>
    </source>
</reference>
<evidence type="ECO:0000256" key="4">
    <source>
        <dbReference type="ARBA" id="ARBA00022737"/>
    </source>
</evidence>
<dbReference type="PROSITE" id="PS50222">
    <property type="entry name" value="EF_HAND_2"/>
    <property type="match status" value="1"/>
</dbReference>
<evidence type="ECO:0000256" key="2">
    <source>
        <dbReference type="ARBA" id="ARBA00022723"/>
    </source>
</evidence>
<dbReference type="Pfam" id="PF13499">
    <property type="entry name" value="EF-hand_7"/>
    <property type="match status" value="1"/>
</dbReference>
<keyword evidence="4" id="KW-0677">Repeat</keyword>
<comment type="function">
    <text evidence="9">Probable molecular chaperone assisting protein biosynthesis and transport in the endoplasmic reticulum. Required for the proper biosynthesis and transport of pulmonary surfactant-associated protein A/SP-A, pulmonary surfactant-associated protein D/SP-D and the lipid transporter ABCA3. By regulating both the proper expression and the degradation through the endoplasmic reticulum-associated protein degradation pathway of these proteins plays a crucial role in pulmonary surfactant homeostasis. Has an anti-fibrotic activity by negatively regulating the secretion of type I and type III collagens. This calcium-binding protein also transiently associates with immature PCSK6 and regulates its secretion.</text>
</comment>
<keyword evidence="7" id="KW-0325">Glycoprotein</keyword>
<evidence type="ECO:0000256" key="3">
    <source>
        <dbReference type="ARBA" id="ARBA00022729"/>
    </source>
</evidence>
<evidence type="ECO:0000256" key="12">
    <source>
        <dbReference type="SAM" id="MobiDB-lite"/>
    </source>
</evidence>
<dbReference type="InterPro" id="IPR018247">
    <property type="entry name" value="EF_Hand_1_Ca_BS"/>
</dbReference>
<evidence type="ECO:0000256" key="11">
    <source>
        <dbReference type="ARBA" id="ARBA00072696"/>
    </source>
</evidence>
<dbReference type="PROSITE" id="PS00018">
    <property type="entry name" value="EF_HAND_1"/>
    <property type="match status" value="4"/>
</dbReference>
<dbReference type="EMBL" id="IACF01006261">
    <property type="protein sequence ID" value="LAB71844.1"/>
    <property type="molecule type" value="mRNA"/>
</dbReference>
<evidence type="ECO:0000313" key="15">
    <source>
        <dbReference type="EMBL" id="LAB71844.1"/>
    </source>
</evidence>
<evidence type="ECO:0000259" key="14">
    <source>
        <dbReference type="PROSITE" id="PS50222"/>
    </source>
</evidence>
<dbReference type="FunFam" id="1.10.238.10:FF:000104">
    <property type="entry name" value="calumenin isoform X1"/>
    <property type="match status" value="1"/>
</dbReference>
<accession>A0A2P2ICV1</accession>
<keyword evidence="5" id="KW-0256">Endoplasmic reticulum</keyword>
<evidence type="ECO:0000256" key="1">
    <source>
        <dbReference type="ARBA" id="ARBA00004319"/>
    </source>
</evidence>
<evidence type="ECO:0000256" key="9">
    <source>
        <dbReference type="ARBA" id="ARBA00056975"/>
    </source>
</evidence>
<dbReference type="AlphaFoldDB" id="A0A2P2ICV1"/>
<comment type="subcellular location">
    <subcellularLocation>
        <location evidence="1">Endoplasmic reticulum lumen</location>
    </subcellularLocation>
</comment>
<dbReference type="GO" id="GO:0005509">
    <property type="term" value="F:calcium ion binding"/>
    <property type="evidence" value="ECO:0007669"/>
    <property type="project" value="InterPro"/>
</dbReference>
<comment type="subunit">
    <text evidence="10">Interacts with PCSK6 (immature form including the propeptide); probably involved in the maturation and the secretion of PCSK6.</text>
</comment>
<evidence type="ECO:0000256" key="8">
    <source>
        <dbReference type="ARBA" id="ARBA00023186"/>
    </source>
</evidence>
<keyword evidence="6" id="KW-0106">Calcium</keyword>
<keyword evidence="2" id="KW-0479">Metal-binding</keyword>
<evidence type="ECO:0000256" key="5">
    <source>
        <dbReference type="ARBA" id="ARBA00022824"/>
    </source>
</evidence>
<dbReference type="PANTHER" id="PTHR10827:SF95">
    <property type="entry name" value="LD34388P"/>
    <property type="match status" value="1"/>
</dbReference>
<dbReference type="Gene3D" id="1.10.238.10">
    <property type="entry name" value="EF-hand"/>
    <property type="match status" value="3"/>
</dbReference>
<dbReference type="InterPro" id="IPR011992">
    <property type="entry name" value="EF-hand-dom_pair"/>
</dbReference>
<protein>
    <recommendedName>
        <fullName evidence="11">Reticulocalbin-3</fullName>
    </recommendedName>
</protein>
<evidence type="ECO:0000256" key="7">
    <source>
        <dbReference type="ARBA" id="ARBA00023180"/>
    </source>
</evidence>
<keyword evidence="3 13" id="KW-0732">Signal</keyword>
<proteinExistence type="evidence at transcript level"/>
<organism evidence="15">
    <name type="scientific">Hirondellea gigas</name>
    <dbReference type="NCBI Taxonomy" id="1518452"/>
    <lineage>
        <taxon>Eukaryota</taxon>
        <taxon>Metazoa</taxon>
        <taxon>Ecdysozoa</taxon>
        <taxon>Arthropoda</taxon>
        <taxon>Crustacea</taxon>
        <taxon>Multicrustacea</taxon>
        <taxon>Malacostraca</taxon>
        <taxon>Eumalacostraca</taxon>
        <taxon>Peracarida</taxon>
        <taxon>Amphipoda</taxon>
        <taxon>Amphilochidea</taxon>
        <taxon>Lysianassida</taxon>
        <taxon>Lysianassidira</taxon>
        <taxon>Lysianassoidea</taxon>
        <taxon>Lysianassidae</taxon>
        <taxon>Hirondellea</taxon>
    </lineage>
</organism>
<dbReference type="EMBL" id="IACT01007316">
    <property type="protein sequence ID" value="LAC26434.1"/>
    <property type="molecule type" value="mRNA"/>
</dbReference>